<organism evidence="7 8">
    <name type="scientific">Elaeis guineensis var. tenera</name>
    <name type="common">Oil palm</name>
    <dbReference type="NCBI Taxonomy" id="51953"/>
    <lineage>
        <taxon>Eukaryota</taxon>
        <taxon>Viridiplantae</taxon>
        <taxon>Streptophyta</taxon>
        <taxon>Embryophyta</taxon>
        <taxon>Tracheophyta</taxon>
        <taxon>Spermatophyta</taxon>
        <taxon>Magnoliopsida</taxon>
        <taxon>Liliopsida</taxon>
        <taxon>Arecaceae</taxon>
        <taxon>Arecoideae</taxon>
        <taxon>Cocoseae</taxon>
        <taxon>Elaeidinae</taxon>
        <taxon>Elaeis</taxon>
    </lineage>
</organism>
<accession>A0A8N4I9I8</accession>
<dbReference type="GO" id="GO:0003676">
    <property type="term" value="F:nucleic acid binding"/>
    <property type="evidence" value="ECO:0007669"/>
    <property type="project" value="InterPro"/>
</dbReference>
<dbReference type="RefSeq" id="XP_029121212.1">
    <property type="nucleotide sequence ID" value="XM_029265379.1"/>
</dbReference>
<dbReference type="SUPFAM" id="SSF56672">
    <property type="entry name" value="DNA/RNA polymerases"/>
    <property type="match status" value="1"/>
</dbReference>
<keyword evidence="4" id="KW-0378">Hydrolase</keyword>
<dbReference type="InterPro" id="IPR012337">
    <property type="entry name" value="RNaseH-like_sf"/>
</dbReference>
<feature type="domain" description="Integrase catalytic" evidence="6">
    <location>
        <begin position="393"/>
        <end position="560"/>
    </location>
</feature>
<evidence type="ECO:0000313" key="7">
    <source>
        <dbReference type="Proteomes" id="UP000504607"/>
    </source>
</evidence>
<dbReference type="Gene3D" id="2.40.70.10">
    <property type="entry name" value="Acid Proteases"/>
    <property type="match status" value="1"/>
</dbReference>
<dbReference type="FunFam" id="3.10.20.370:FF:000001">
    <property type="entry name" value="Retrovirus-related Pol polyprotein from transposon 17.6-like protein"/>
    <property type="match status" value="1"/>
</dbReference>
<name>A0A8N4I9I8_ELAGV</name>
<dbReference type="GO" id="GO:0004519">
    <property type="term" value="F:endonuclease activity"/>
    <property type="evidence" value="ECO:0007669"/>
    <property type="project" value="UniProtKB-KW"/>
</dbReference>
<dbReference type="Gene3D" id="3.10.20.370">
    <property type="match status" value="1"/>
</dbReference>
<dbReference type="GO" id="GO:0015074">
    <property type="term" value="P:DNA integration"/>
    <property type="evidence" value="ECO:0007669"/>
    <property type="project" value="InterPro"/>
</dbReference>
<evidence type="ECO:0000256" key="1">
    <source>
        <dbReference type="ARBA" id="ARBA00022679"/>
    </source>
</evidence>
<evidence type="ECO:0000259" key="6">
    <source>
        <dbReference type="PROSITE" id="PS50994"/>
    </source>
</evidence>
<dbReference type="InterPro" id="IPR041588">
    <property type="entry name" value="Integrase_H2C2"/>
</dbReference>
<dbReference type="InterPro" id="IPR036397">
    <property type="entry name" value="RNaseH_sf"/>
</dbReference>
<dbReference type="GO" id="GO:0016779">
    <property type="term" value="F:nucleotidyltransferase activity"/>
    <property type="evidence" value="ECO:0007669"/>
    <property type="project" value="UniProtKB-KW"/>
</dbReference>
<dbReference type="SUPFAM" id="SSF53098">
    <property type="entry name" value="Ribonuclease H-like"/>
    <property type="match status" value="1"/>
</dbReference>
<dbReference type="InterPro" id="IPR001584">
    <property type="entry name" value="Integrase_cat-core"/>
</dbReference>
<dbReference type="Pfam" id="PF17919">
    <property type="entry name" value="RT_RNaseH_2"/>
    <property type="match status" value="1"/>
</dbReference>
<evidence type="ECO:0000256" key="2">
    <source>
        <dbReference type="ARBA" id="ARBA00022695"/>
    </source>
</evidence>
<proteinExistence type="predicted"/>
<evidence type="ECO:0000256" key="4">
    <source>
        <dbReference type="ARBA" id="ARBA00022759"/>
    </source>
</evidence>
<keyword evidence="4" id="KW-0255">Endonuclease</keyword>
<dbReference type="Gene3D" id="1.10.340.70">
    <property type="match status" value="1"/>
</dbReference>
<dbReference type="Pfam" id="PF00665">
    <property type="entry name" value="rve"/>
    <property type="match status" value="1"/>
</dbReference>
<evidence type="ECO:0000256" key="5">
    <source>
        <dbReference type="ARBA" id="ARBA00023268"/>
    </source>
</evidence>
<dbReference type="PANTHER" id="PTHR37984">
    <property type="entry name" value="PROTEIN CBG26694"/>
    <property type="match status" value="1"/>
</dbReference>
<keyword evidence="1" id="KW-0808">Transferase</keyword>
<keyword evidence="7" id="KW-1185">Reference proteome</keyword>
<dbReference type="AlphaFoldDB" id="A0A8N4I9I8"/>
<dbReference type="Proteomes" id="UP000504607">
    <property type="component" value="Chromosome 6"/>
</dbReference>
<evidence type="ECO:0000313" key="8">
    <source>
        <dbReference type="RefSeq" id="XP_029121212.1"/>
    </source>
</evidence>
<dbReference type="Pfam" id="PF17921">
    <property type="entry name" value="Integrase_H2C2"/>
    <property type="match status" value="1"/>
</dbReference>
<dbReference type="InterPro" id="IPR041577">
    <property type="entry name" value="RT_RNaseH_2"/>
</dbReference>
<keyword evidence="5" id="KW-0511">Multifunctional enzyme</keyword>
<dbReference type="OrthoDB" id="670199at2759"/>
<dbReference type="PANTHER" id="PTHR37984:SF5">
    <property type="entry name" value="PROTEIN NYNRIN-LIKE"/>
    <property type="match status" value="1"/>
</dbReference>
<dbReference type="Gene3D" id="3.30.420.10">
    <property type="entry name" value="Ribonuclease H-like superfamily/Ribonuclease H"/>
    <property type="match status" value="1"/>
</dbReference>
<protein>
    <submittedName>
        <fullName evidence="8">Uncharacterized protein LOC114914323</fullName>
    </submittedName>
</protein>
<dbReference type="InterPro" id="IPR050951">
    <property type="entry name" value="Retrovirus_Pol_polyprotein"/>
</dbReference>
<dbReference type="InterPro" id="IPR021109">
    <property type="entry name" value="Peptidase_aspartic_dom_sf"/>
</dbReference>
<keyword evidence="3" id="KW-0540">Nuclease</keyword>
<dbReference type="PROSITE" id="PS50994">
    <property type="entry name" value="INTEGRASE"/>
    <property type="match status" value="1"/>
</dbReference>
<sequence>MDKQFGKFLEVLKTLYINIPFTEALSQMPSYAKFFKEILSNKRKLEEYETIALTEECSAIMQNKLPPKLKDLALGDLGASVSLMPLSICEKLKMGELKPTTISLQLADRSIKYPIGILENVPLKVGKFYVPIDFVVLEAEDVQISIILRRPFLVAVGVIIDVKNGRLILKVGDEEVEFNLFQVMKRPNEVDVCLRVDIIDELVKEEFINATIEDENMEVVAYAQLLKEVLISASIMQPLDWTLPFEIMCDASDFVVGAVLGQRKEKKVYAIYYASRILDDIQVNYATTEKEFLAVVFAVDKFRSYLGTENMVADHLSWLRQEHRDDLDGELPIDDFFLNEQLLSIASRALPCTSKTIAKVLQSDFFWPNLFKDARNFVLACDRCQRTSNISKRDEIPLHGILEVELFDVWGIDFMGPFPSSYGNKYILVGVDYVSKWVEAMASLTNDASVVVKLLKKFIFTRFGRPRAIISDGGTHFCNHQFERLLQKYGVKHKIAIPYHPQTSRQVEISNRELKSILEKMVNSSRKDWSLNLDDTLWAYRTAYKNPIGTTLFRLVYGKSCHLHVELEHKAY</sequence>
<dbReference type="CDD" id="cd00303">
    <property type="entry name" value="retropepsin_like"/>
    <property type="match status" value="1"/>
</dbReference>
<gene>
    <name evidence="8" type="primary">LOC114914323</name>
</gene>
<evidence type="ECO:0000256" key="3">
    <source>
        <dbReference type="ARBA" id="ARBA00022722"/>
    </source>
</evidence>
<dbReference type="InterPro" id="IPR043502">
    <property type="entry name" value="DNA/RNA_pol_sf"/>
</dbReference>
<reference evidence="8" key="1">
    <citation type="submission" date="2025-08" db="UniProtKB">
        <authorList>
            <consortium name="RefSeq"/>
        </authorList>
    </citation>
    <scope>IDENTIFICATION</scope>
</reference>
<keyword evidence="2" id="KW-0548">Nucleotidyltransferase</keyword>